<evidence type="ECO:0000256" key="1">
    <source>
        <dbReference type="ARBA" id="ARBA00004141"/>
    </source>
</evidence>
<feature type="transmembrane region" description="Helical" evidence="6">
    <location>
        <begin position="50"/>
        <end position="68"/>
    </location>
</feature>
<proteinExistence type="evidence at transcript level"/>
<evidence type="ECO:0000313" key="8">
    <source>
        <dbReference type="EMBL" id="CAB3266981.1"/>
    </source>
</evidence>
<dbReference type="PROSITE" id="PS50922">
    <property type="entry name" value="TLC"/>
    <property type="match status" value="1"/>
</dbReference>
<keyword evidence="4 5" id="KW-0472">Membrane</keyword>
<keyword evidence="3 6" id="KW-1133">Transmembrane helix</keyword>
<dbReference type="EMBL" id="LR791119">
    <property type="protein sequence ID" value="CAB3266981.1"/>
    <property type="molecule type" value="mRNA"/>
</dbReference>
<dbReference type="PANTHER" id="PTHR13439:SF0">
    <property type="entry name" value="TOPOISOMERASE I DAMAGE AFFECTED PROTEIN 4"/>
    <property type="match status" value="1"/>
</dbReference>
<comment type="subcellular location">
    <subcellularLocation>
        <location evidence="1">Membrane</location>
        <topology evidence="1">Multi-pass membrane protein</topology>
    </subcellularLocation>
</comment>
<dbReference type="GO" id="GO:0016020">
    <property type="term" value="C:membrane"/>
    <property type="evidence" value="ECO:0007669"/>
    <property type="project" value="UniProtKB-SubCell"/>
</dbReference>
<protein>
    <submittedName>
        <fullName evidence="8">Transmembrane protein 56-B</fullName>
    </submittedName>
</protein>
<dbReference type="PANTHER" id="PTHR13439">
    <property type="entry name" value="CT120 PROTEIN"/>
    <property type="match status" value="1"/>
</dbReference>
<evidence type="ECO:0000256" key="4">
    <source>
        <dbReference type="ARBA" id="ARBA00023136"/>
    </source>
</evidence>
<reference evidence="8" key="1">
    <citation type="submission" date="2020-04" db="EMBL/GenBank/DDBJ databases">
        <authorList>
            <person name="Neveu A P."/>
        </authorList>
    </citation>
    <scope>NUCLEOTIDE SEQUENCE</scope>
    <source>
        <tissue evidence="8">Whole embryo</tissue>
    </source>
</reference>
<feature type="domain" description="TLC" evidence="7">
    <location>
        <begin position="41"/>
        <end position="243"/>
    </location>
</feature>
<evidence type="ECO:0000256" key="2">
    <source>
        <dbReference type="ARBA" id="ARBA00022692"/>
    </source>
</evidence>
<organism evidence="8">
    <name type="scientific">Phallusia mammillata</name>
    <dbReference type="NCBI Taxonomy" id="59560"/>
    <lineage>
        <taxon>Eukaryota</taxon>
        <taxon>Metazoa</taxon>
        <taxon>Chordata</taxon>
        <taxon>Tunicata</taxon>
        <taxon>Ascidiacea</taxon>
        <taxon>Phlebobranchia</taxon>
        <taxon>Ascidiidae</taxon>
        <taxon>Phallusia</taxon>
    </lineage>
</organism>
<dbReference type="GO" id="GO:0055088">
    <property type="term" value="P:lipid homeostasis"/>
    <property type="evidence" value="ECO:0007669"/>
    <property type="project" value="TreeGrafter"/>
</dbReference>
<feature type="transmembrane region" description="Helical" evidence="6">
    <location>
        <begin position="213"/>
        <end position="232"/>
    </location>
</feature>
<evidence type="ECO:0000256" key="3">
    <source>
        <dbReference type="ARBA" id="ARBA00022989"/>
    </source>
</evidence>
<keyword evidence="2 5" id="KW-0812">Transmembrane</keyword>
<evidence type="ECO:0000259" key="7">
    <source>
        <dbReference type="PROSITE" id="PS50922"/>
    </source>
</evidence>
<accession>A0A6F9DUX6</accession>
<dbReference type="Pfam" id="PF03798">
    <property type="entry name" value="TRAM_LAG1_CLN8"/>
    <property type="match status" value="1"/>
</dbReference>
<dbReference type="SMART" id="SM00724">
    <property type="entry name" value="TLC"/>
    <property type="match status" value="1"/>
</dbReference>
<dbReference type="InterPro" id="IPR050846">
    <property type="entry name" value="TLCD"/>
</dbReference>
<feature type="transmembrane region" description="Helical" evidence="6">
    <location>
        <begin position="88"/>
        <end position="104"/>
    </location>
</feature>
<evidence type="ECO:0000256" key="6">
    <source>
        <dbReference type="SAM" id="Phobius"/>
    </source>
</evidence>
<name>A0A6F9DUX6_9ASCI</name>
<feature type="transmembrane region" description="Helical" evidence="6">
    <location>
        <begin position="124"/>
        <end position="146"/>
    </location>
</feature>
<sequence length="308" mass="34817">MCNFVPLVNICLSCLFFVWFDKKVSPYFSKLLPQFSKFTPNQKSEWHARTTSTIHSATVTVLVIYVLLYDDTLRKDLVWGQSTISQTSIAIATGFLTSDLYLIITNFEGVGGTMTFVAHHVVSIFAYVYALTGGILLSVANFRLLAEMSTTFVNIRWFMSNAGYKGSKLYYYNGLFMTFTFFLSRILPMPVFYYVALHIINLEQYSSISWPAHVTWITACITLDIMNIVWFGKMLSGVKKHLNTMSKRNLTSPDDSIAGSTSDPTKVNLKPLKVTSNEFPPNQASQFFSKLFSNGFVPKSASNERKID</sequence>
<gene>
    <name evidence="8" type="primary">Tlcd4-001</name>
</gene>
<feature type="transmembrane region" description="Helical" evidence="6">
    <location>
        <begin position="169"/>
        <end position="193"/>
    </location>
</feature>
<dbReference type="GO" id="GO:0005783">
    <property type="term" value="C:endoplasmic reticulum"/>
    <property type="evidence" value="ECO:0007669"/>
    <property type="project" value="TreeGrafter"/>
</dbReference>
<dbReference type="AlphaFoldDB" id="A0A6F9DUX6"/>
<dbReference type="InterPro" id="IPR006634">
    <property type="entry name" value="TLC-dom"/>
</dbReference>
<evidence type="ECO:0000256" key="5">
    <source>
        <dbReference type="PROSITE-ProRule" id="PRU00205"/>
    </source>
</evidence>